<comment type="subcellular location">
    <subcellularLocation>
        <location evidence="1">Cell membrane</location>
        <topology evidence="1">Multi-pass membrane protein</topology>
    </subcellularLocation>
</comment>
<comment type="similarity">
    <text evidence="2">Belongs to the LRRC8 family.</text>
</comment>
<feature type="transmembrane region" description="Helical" evidence="16">
    <location>
        <begin position="303"/>
        <end position="326"/>
    </location>
</feature>
<dbReference type="SUPFAM" id="SSF52058">
    <property type="entry name" value="L domain-like"/>
    <property type="match status" value="2"/>
</dbReference>
<feature type="transmembrane region" description="Helical" evidence="16">
    <location>
        <begin position="169"/>
        <end position="189"/>
    </location>
</feature>
<comment type="catalytic activity">
    <reaction evidence="15">
        <text>chloride(in) = chloride(out)</text>
        <dbReference type="Rhea" id="RHEA:29823"/>
        <dbReference type="ChEBI" id="CHEBI:17996"/>
    </reaction>
</comment>
<keyword evidence="5" id="KW-0433">Leucine-rich repeat</keyword>
<evidence type="ECO:0000256" key="2">
    <source>
        <dbReference type="ARBA" id="ARBA00010471"/>
    </source>
</evidence>
<dbReference type="Pfam" id="PF12534">
    <property type="entry name" value="Pannexin_like"/>
    <property type="match status" value="1"/>
</dbReference>
<evidence type="ECO:0000256" key="15">
    <source>
        <dbReference type="ARBA" id="ARBA00024167"/>
    </source>
</evidence>
<evidence type="ECO:0000256" key="16">
    <source>
        <dbReference type="SAM" id="Phobius"/>
    </source>
</evidence>
<keyword evidence="3" id="KW-0813">Transport</keyword>
<organism evidence="18 19">
    <name type="scientific">Ranitomeya imitator</name>
    <name type="common">mimic poison frog</name>
    <dbReference type="NCBI Taxonomy" id="111125"/>
    <lineage>
        <taxon>Eukaryota</taxon>
        <taxon>Metazoa</taxon>
        <taxon>Chordata</taxon>
        <taxon>Craniata</taxon>
        <taxon>Vertebrata</taxon>
        <taxon>Euteleostomi</taxon>
        <taxon>Amphibia</taxon>
        <taxon>Batrachia</taxon>
        <taxon>Anura</taxon>
        <taxon>Neobatrachia</taxon>
        <taxon>Hyloidea</taxon>
        <taxon>Dendrobatidae</taxon>
        <taxon>Dendrobatinae</taxon>
        <taxon>Ranitomeya</taxon>
    </lineage>
</organism>
<dbReference type="SMART" id="SM00369">
    <property type="entry name" value="LRR_TYP"/>
    <property type="match status" value="7"/>
</dbReference>
<dbReference type="Pfam" id="PF00560">
    <property type="entry name" value="LRR_1"/>
    <property type="match status" value="1"/>
</dbReference>
<dbReference type="Gene3D" id="3.80.10.10">
    <property type="entry name" value="Ribonuclease Inhibitor"/>
    <property type="match status" value="1"/>
</dbReference>
<keyword evidence="7" id="KW-0677">Repeat</keyword>
<dbReference type="InterPro" id="IPR050216">
    <property type="entry name" value="LRR_domain-containing"/>
</dbReference>
<reference evidence="18" key="1">
    <citation type="submission" date="2023-07" db="EMBL/GenBank/DDBJ databases">
        <authorList>
            <person name="Stuckert A."/>
        </authorList>
    </citation>
    <scope>NUCLEOTIDE SEQUENCE</scope>
</reference>
<keyword evidence="4" id="KW-1003">Cell membrane</keyword>
<keyword evidence="9" id="KW-0406">Ion transport</keyword>
<evidence type="ECO:0000256" key="9">
    <source>
        <dbReference type="ARBA" id="ARBA00023065"/>
    </source>
</evidence>
<dbReference type="InterPro" id="IPR021040">
    <property type="entry name" value="LRRC8_Pannexin-like"/>
</dbReference>
<evidence type="ECO:0000256" key="11">
    <source>
        <dbReference type="ARBA" id="ARBA00023157"/>
    </source>
</evidence>
<proteinExistence type="inferred from homology"/>
<dbReference type="InterPro" id="IPR001611">
    <property type="entry name" value="Leu-rich_rpt"/>
</dbReference>
<dbReference type="InterPro" id="IPR003591">
    <property type="entry name" value="Leu-rich_rpt_typical-subtyp"/>
</dbReference>
<feature type="transmembrane region" description="Helical" evidence="16">
    <location>
        <begin position="346"/>
        <end position="379"/>
    </location>
</feature>
<evidence type="ECO:0000256" key="14">
    <source>
        <dbReference type="ARBA" id="ARBA00024158"/>
    </source>
</evidence>
<evidence type="ECO:0000259" key="17">
    <source>
        <dbReference type="Pfam" id="PF12534"/>
    </source>
</evidence>
<evidence type="ECO:0000256" key="13">
    <source>
        <dbReference type="ARBA" id="ARBA00024145"/>
    </source>
</evidence>
<evidence type="ECO:0000256" key="7">
    <source>
        <dbReference type="ARBA" id="ARBA00022737"/>
    </source>
</evidence>
<dbReference type="InterPro" id="IPR032675">
    <property type="entry name" value="LRR_dom_sf"/>
</dbReference>
<dbReference type="EMBL" id="CAUEEQ010005369">
    <property type="protein sequence ID" value="CAJ0928704.1"/>
    <property type="molecule type" value="Genomic_DNA"/>
</dbReference>
<evidence type="ECO:0000313" key="18">
    <source>
        <dbReference type="EMBL" id="CAJ0928704.1"/>
    </source>
</evidence>
<evidence type="ECO:0000256" key="12">
    <source>
        <dbReference type="ARBA" id="ARBA00023303"/>
    </source>
</evidence>
<feature type="domain" description="LRRC8 pannexin-like TM region" evidence="17">
    <location>
        <begin position="51"/>
        <end position="375"/>
    </location>
</feature>
<dbReference type="PANTHER" id="PTHR48051:SF58">
    <property type="entry name" value="VOLUME-REGULATED ANION CHANNEL SUBUNIT LRRC8E"/>
    <property type="match status" value="1"/>
</dbReference>
<keyword evidence="8 16" id="KW-1133">Transmembrane helix</keyword>
<evidence type="ECO:0000256" key="1">
    <source>
        <dbReference type="ARBA" id="ARBA00004651"/>
    </source>
</evidence>
<dbReference type="PROSITE" id="PS51450">
    <property type="entry name" value="LRR"/>
    <property type="match status" value="2"/>
</dbReference>
<name>A0ABN9KYK8_9NEOB</name>
<evidence type="ECO:0000256" key="5">
    <source>
        <dbReference type="ARBA" id="ARBA00022614"/>
    </source>
</evidence>
<comment type="caution">
    <text evidence="18">The sequence shown here is derived from an EMBL/GenBank/DDBJ whole genome shotgun (WGS) entry which is preliminary data.</text>
</comment>
<protein>
    <recommendedName>
        <fullName evidence="17">LRRC8 pannexin-like TM region domain-containing protein</fullName>
    </recommendedName>
</protein>
<comment type="catalytic activity">
    <reaction evidence="13">
        <text>iodide(out) = iodide(in)</text>
        <dbReference type="Rhea" id="RHEA:66324"/>
        <dbReference type="ChEBI" id="CHEBI:16382"/>
    </reaction>
</comment>
<evidence type="ECO:0000256" key="4">
    <source>
        <dbReference type="ARBA" id="ARBA00022475"/>
    </source>
</evidence>
<sequence length="840" mass="96697">MRGRNSAPTSPHLTMGQRMRRKNASAAPIVQSIDVPLRSDAVQTGAPAAIMLTVTELRFLADTHSSYHILKPWWDVFWYYITMVMLMIAVLTGALQLTQSRMLCLPCQAEVGNHCAYPLLQDPVKINFSTNSFGNLSISRGIQTDLHRQQYSYIDAVCYEKQLHWFAKFFPYLVFLHTIIFAVCSNFWLHYPSTSSRLEHFVAILYKCFDSPWTTRALSETVAVQTMRNWASKPSRRLTSEDTDAGRQSVQLGVEATAVEDDASSVLDKKEGEQAKALFERVRKFRLHVEQKDIIYRLYLKQIVVKVVALLVIISYVSYFLTHISFEIDCNVNIQAFTGYKRYQCVYSLAAIFKVLATFYILLMLLYGFTCFYSLWWMLRSSLKQYSFEAVREKSHYSDIPDVQNDFAFMLHLADQYDPLYSKRFSIFLSEVSENRLKQINLNNEWTVEMLRNKLVRNAKDKIELHLVLLSGVPDNVFELNEIEVMKLDLISDAKITPMVTQLVNLKELHIYHSTLTVDLQALSFLADNLETLYLKFMSIEKIPSWIFLLKNLKELYLSGSIKDYSFAHIEGLQDLKNLTTLHLNTSIPRIPPVVTDMLPFLQKLSINNEGNRLLILISLKKMVNLTSLELINCDLERIPHSIFSLAELREIDFRGNNFKTVEEIISFQHLSKLTCLKLWHNAIAYIPLQIGALANLEQLYLNHNNIEMMPLQLFLCNKLRVLDLSHNNLNFIPDEIQLLKNLQHFAVTNNSIEVLPDGLFKCSKLQYLLLGKNSLTSLSARVEDLMNLIKIELVGNHIESLPPELESCQSLKPNCIIVEANVLQTLPSYAKDHHKATHR</sequence>
<evidence type="ECO:0000256" key="10">
    <source>
        <dbReference type="ARBA" id="ARBA00023136"/>
    </source>
</evidence>
<keyword evidence="6 16" id="KW-0812">Transmembrane</keyword>
<dbReference type="Pfam" id="PF13855">
    <property type="entry name" value="LRR_8"/>
    <property type="match status" value="1"/>
</dbReference>
<evidence type="ECO:0000256" key="3">
    <source>
        <dbReference type="ARBA" id="ARBA00022448"/>
    </source>
</evidence>
<accession>A0ABN9KYK8</accession>
<keyword evidence="19" id="KW-1185">Reference proteome</keyword>
<keyword evidence="12" id="KW-0407">Ion channel</keyword>
<feature type="transmembrane region" description="Helical" evidence="16">
    <location>
        <begin position="76"/>
        <end position="95"/>
    </location>
</feature>
<comment type="catalytic activity">
    <reaction evidence="14">
        <text>taurine(out) = taurine(in)</text>
        <dbReference type="Rhea" id="RHEA:66328"/>
        <dbReference type="ChEBI" id="CHEBI:507393"/>
    </reaction>
</comment>
<dbReference type="PANTHER" id="PTHR48051">
    <property type="match status" value="1"/>
</dbReference>
<keyword evidence="10 16" id="KW-0472">Membrane</keyword>
<evidence type="ECO:0000256" key="6">
    <source>
        <dbReference type="ARBA" id="ARBA00022692"/>
    </source>
</evidence>
<evidence type="ECO:0000313" key="19">
    <source>
        <dbReference type="Proteomes" id="UP001176940"/>
    </source>
</evidence>
<dbReference type="Proteomes" id="UP001176940">
    <property type="component" value="Unassembled WGS sequence"/>
</dbReference>
<keyword evidence="11" id="KW-1015">Disulfide bond</keyword>
<evidence type="ECO:0000256" key="8">
    <source>
        <dbReference type="ARBA" id="ARBA00022989"/>
    </source>
</evidence>
<gene>
    <name evidence="18" type="ORF">RIMI_LOCUS3541909</name>
</gene>